<comment type="caution">
    <text evidence="11">The sequence shown here is derived from an EMBL/GenBank/DDBJ whole genome shotgun (WGS) entry which is preliminary data.</text>
</comment>
<comment type="subcellular location">
    <subcellularLocation>
        <location evidence="1">Cell membrane</location>
        <topology evidence="1">Single-pass type II membrane protein</topology>
    </subcellularLocation>
</comment>
<evidence type="ECO:0000313" key="11">
    <source>
        <dbReference type="EMBL" id="GAA4935954.1"/>
    </source>
</evidence>
<dbReference type="GO" id="GO:0005886">
    <property type="term" value="C:plasma membrane"/>
    <property type="evidence" value="ECO:0007669"/>
    <property type="project" value="UniProtKB-SubCell"/>
</dbReference>
<proteinExistence type="inferred from homology"/>
<evidence type="ECO:0000256" key="1">
    <source>
        <dbReference type="ARBA" id="ARBA00004401"/>
    </source>
</evidence>
<keyword evidence="3 9" id="KW-0812">Transmembrane</keyword>
<comment type="similarity">
    <text evidence="7">Belongs to the YfgM family.</text>
</comment>
<evidence type="ECO:0000256" key="7">
    <source>
        <dbReference type="ARBA" id="ARBA00024197"/>
    </source>
</evidence>
<dbReference type="PANTHER" id="PTHR38035">
    <property type="entry name" value="UPF0070 PROTEIN YFGM"/>
    <property type="match status" value="1"/>
</dbReference>
<feature type="transmembrane region" description="Helical" evidence="9">
    <location>
        <begin position="21"/>
        <end position="39"/>
    </location>
</feature>
<keyword evidence="12" id="KW-1185">Reference proteome</keyword>
<dbReference type="AlphaFoldDB" id="A0AAV3TZD4"/>
<evidence type="ECO:0000256" key="8">
    <source>
        <dbReference type="ARBA" id="ARBA00024235"/>
    </source>
</evidence>
<dbReference type="Gene3D" id="1.25.40.10">
    <property type="entry name" value="Tetratricopeptide repeat domain"/>
    <property type="match status" value="1"/>
</dbReference>
<evidence type="ECO:0000259" key="10">
    <source>
        <dbReference type="Pfam" id="PF09976"/>
    </source>
</evidence>
<dbReference type="InterPro" id="IPR011990">
    <property type="entry name" value="TPR-like_helical_dom_sf"/>
</dbReference>
<evidence type="ECO:0000256" key="2">
    <source>
        <dbReference type="ARBA" id="ARBA00022475"/>
    </source>
</evidence>
<keyword evidence="4 9" id="KW-1133">Transmembrane helix</keyword>
<feature type="domain" description="Ancillary SecYEG translocon subunit/Cell division coordinator CpoB TPR" evidence="10">
    <location>
        <begin position="15"/>
        <end position="213"/>
    </location>
</feature>
<reference evidence="12" key="1">
    <citation type="journal article" date="2019" name="Int. J. Syst. Evol. Microbiol.">
        <title>The Global Catalogue of Microorganisms (GCM) 10K type strain sequencing project: providing services to taxonomists for standard genome sequencing and annotation.</title>
        <authorList>
            <consortium name="The Broad Institute Genomics Platform"/>
            <consortium name="The Broad Institute Genome Sequencing Center for Infectious Disease"/>
            <person name="Wu L."/>
            <person name="Ma J."/>
        </authorList>
    </citation>
    <scope>NUCLEOTIDE SEQUENCE [LARGE SCALE GENOMIC DNA]</scope>
    <source>
        <strain evidence="12">JCM 19134</strain>
    </source>
</reference>
<evidence type="ECO:0000256" key="4">
    <source>
        <dbReference type="ARBA" id="ARBA00022989"/>
    </source>
</evidence>
<evidence type="ECO:0000256" key="6">
    <source>
        <dbReference type="ARBA" id="ARBA00023186"/>
    </source>
</evidence>
<dbReference type="PANTHER" id="PTHR38035:SF1">
    <property type="entry name" value="ANCILLARY SECYEG TRANSLOCON SUBUNIT"/>
    <property type="match status" value="1"/>
</dbReference>
<protein>
    <recommendedName>
        <fullName evidence="8">Ancillary SecYEG translocon subunit</fullName>
    </recommendedName>
</protein>
<dbReference type="EMBL" id="BAABLX010000007">
    <property type="protein sequence ID" value="GAA4935954.1"/>
    <property type="molecule type" value="Genomic_DNA"/>
</dbReference>
<name>A0AAV3TZD4_9ALTE</name>
<dbReference type="Proteomes" id="UP001409585">
    <property type="component" value="Unassembled WGS sequence"/>
</dbReference>
<evidence type="ECO:0000256" key="5">
    <source>
        <dbReference type="ARBA" id="ARBA00023136"/>
    </source>
</evidence>
<gene>
    <name evidence="11" type="ORF">GCM10025791_12020</name>
</gene>
<dbReference type="RefSeq" id="WP_345418591.1">
    <property type="nucleotide sequence ID" value="NZ_AP031496.1"/>
</dbReference>
<evidence type="ECO:0000256" key="3">
    <source>
        <dbReference type="ARBA" id="ARBA00022692"/>
    </source>
</evidence>
<dbReference type="InterPro" id="IPR018704">
    <property type="entry name" value="SecYEG/CpoB_TPR"/>
</dbReference>
<keyword evidence="6" id="KW-0143">Chaperone</keyword>
<sequence length="224" mass="24723">MSAHLTEEEQIEAFKRWWKDNGTNTLAVIVIAIAGYFGWQGWQANKQAQKEGASAMYQQLSDIADTGLDLSESQLVEVATLGEQIKEQYKSSQYAINAALVLAKYAVADNNLDEAKKQLQWADRHTEDPATKAVISQRIARLAIAQGQLDEALDLVSSAPLEEFTSAFAEVKGDALAAKGESSKAYDAYQEALASLPSEQGNRRQFLEMKRDQYATEQSLVEAK</sequence>
<dbReference type="SUPFAM" id="SSF48452">
    <property type="entry name" value="TPR-like"/>
    <property type="match status" value="1"/>
</dbReference>
<dbReference type="Pfam" id="PF09976">
    <property type="entry name" value="TPR_21"/>
    <property type="match status" value="1"/>
</dbReference>
<accession>A0AAV3TZD4</accession>
<evidence type="ECO:0000256" key="9">
    <source>
        <dbReference type="SAM" id="Phobius"/>
    </source>
</evidence>
<organism evidence="11 12">
    <name type="scientific">Halioxenophilus aromaticivorans</name>
    <dbReference type="NCBI Taxonomy" id="1306992"/>
    <lineage>
        <taxon>Bacteria</taxon>
        <taxon>Pseudomonadati</taxon>
        <taxon>Pseudomonadota</taxon>
        <taxon>Gammaproteobacteria</taxon>
        <taxon>Alteromonadales</taxon>
        <taxon>Alteromonadaceae</taxon>
        <taxon>Halioxenophilus</taxon>
    </lineage>
</organism>
<dbReference type="GO" id="GO:0044877">
    <property type="term" value="F:protein-containing complex binding"/>
    <property type="evidence" value="ECO:0007669"/>
    <property type="project" value="InterPro"/>
</dbReference>
<dbReference type="InterPro" id="IPR026039">
    <property type="entry name" value="YfgM"/>
</dbReference>
<keyword evidence="2" id="KW-1003">Cell membrane</keyword>
<evidence type="ECO:0000313" key="12">
    <source>
        <dbReference type="Proteomes" id="UP001409585"/>
    </source>
</evidence>
<dbReference type="PIRSF" id="PIRSF006170">
    <property type="entry name" value="YfgM"/>
    <property type="match status" value="1"/>
</dbReference>
<keyword evidence="5 9" id="KW-0472">Membrane</keyword>